<organism evidence="12 13">
    <name type="scientific">Botryobasidium botryosum (strain FD-172 SS1)</name>
    <dbReference type="NCBI Taxonomy" id="930990"/>
    <lineage>
        <taxon>Eukaryota</taxon>
        <taxon>Fungi</taxon>
        <taxon>Dikarya</taxon>
        <taxon>Basidiomycota</taxon>
        <taxon>Agaricomycotina</taxon>
        <taxon>Agaricomycetes</taxon>
        <taxon>Cantharellales</taxon>
        <taxon>Botryobasidiaceae</taxon>
        <taxon>Botryobasidium</taxon>
    </lineage>
</organism>
<keyword evidence="6 10" id="KW-0732">Signal</keyword>
<dbReference type="InterPro" id="IPR017853">
    <property type="entry name" value="GH"/>
</dbReference>
<dbReference type="EC" id="3.2.1.78" evidence="4"/>
<dbReference type="InterPro" id="IPR045053">
    <property type="entry name" value="MAN-like"/>
</dbReference>
<evidence type="ECO:0000313" key="12">
    <source>
        <dbReference type="EMBL" id="KDQ18792.1"/>
    </source>
</evidence>
<evidence type="ECO:0000256" key="2">
    <source>
        <dbReference type="ARBA" id="ARBA00004613"/>
    </source>
</evidence>
<dbReference type="Pfam" id="PF26410">
    <property type="entry name" value="GH5_mannosidase"/>
    <property type="match status" value="1"/>
</dbReference>
<dbReference type="InterPro" id="IPR001547">
    <property type="entry name" value="Glyco_hydro_5"/>
</dbReference>
<evidence type="ECO:0000256" key="5">
    <source>
        <dbReference type="ARBA" id="ARBA00022525"/>
    </source>
</evidence>
<dbReference type="InParanoid" id="A0A067N3V1"/>
<keyword evidence="7 12" id="KW-0378">Hydrolase</keyword>
<keyword evidence="13" id="KW-1185">Reference proteome</keyword>
<keyword evidence="5" id="KW-0964">Secreted</keyword>
<evidence type="ECO:0000313" key="13">
    <source>
        <dbReference type="Proteomes" id="UP000027195"/>
    </source>
</evidence>
<dbReference type="GO" id="GO:0046355">
    <property type="term" value="P:mannan catabolic process"/>
    <property type="evidence" value="ECO:0007669"/>
    <property type="project" value="UniProtKB-ARBA"/>
</dbReference>
<dbReference type="PANTHER" id="PTHR31451:SF39">
    <property type="entry name" value="MANNAN ENDO-1,4-BETA-MANNOSIDASE 1"/>
    <property type="match status" value="1"/>
</dbReference>
<comment type="similarity">
    <text evidence="3">Belongs to the glycosyl hydrolase 5 (cellulase A) family.</text>
</comment>
<dbReference type="GO" id="GO:0016985">
    <property type="term" value="F:mannan endo-1,4-beta-mannosidase activity"/>
    <property type="evidence" value="ECO:0007669"/>
    <property type="project" value="UniProtKB-EC"/>
</dbReference>
<evidence type="ECO:0000256" key="8">
    <source>
        <dbReference type="ARBA" id="ARBA00023295"/>
    </source>
</evidence>
<accession>A0A067N3V1</accession>
<feature type="signal peptide" evidence="10">
    <location>
        <begin position="1"/>
        <end position="19"/>
    </location>
</feature>
<evidence type="ECO:0000259" key="11">
    <source>
        <dbReference type="Pfam" id="PF26410"/>
    </source>
</evidence>
<gene>
    <name evidence="12" type="ORF">BOTBODRAFT_143146</name>
</gene>
<dbReference type="PANTHER" id="PTHR31451">
    <property type="match status" value="1"/>
</dbReference>
<name>A0A067N3V1_BOTB1</name>
<keyword evidence="8" id="KW-0326">Glycosidase</keyword>
<feature type="domain" description="Glycoside hydrolase family 5" evidence="11">
    <location>
        <begin position="36"/>
        <end position="262"/>
    </location>
</feature>
<protein>
    <recommendedName>
        <fullName evidence="4">mannan endo-1,4-beta-mannosidase</fullName>
        <ecNumber evidence="4">3.2.1.78</ecNumber>
    </recommendedName>
</protein>
<dbReference type="AlphaFoldDB" id="A0A067N3V1"/>
<dbReference type="GO" id="GO:0005576">
    <property type="term" value="C:extracellular region"/>
    <property type="evidence" value="ECO:0007669"/>
    <property type="project" value="UniProtKB-SubCell"/>
</dbReference>
<proteinExistence type="inferred from homology"/>
<evidence type="ECO:0000256" key="1">
    <source>
        <dbReference type="ARBA" id="ARBA00001678"/>
    </source>
</evidence>
<evidence type="ECO:0000256" key="6">
    <source>
        <dbReference type="ARBA" id="ARBA00022729"/>
    </source>
</evidence>
<comment type="catalytic activity">
    <reaction evidence="1">
        <text>Random hydrolysis of (1-&gt;4)-beta-D-mannosidic linkages in mannans, galactomannans and glucomannans.</text>
        <dbReference type="EC" id="3.2.1.78"/>
    </reaction>
</comment>
<evidence type="ECO:0000256" key="4">
    <source>
        <dbReference type="ARBA" id="ARBA00012706"/>
    </source>
</evidence>
<feature type="chain" id="PRO_5001645260" description="mannan endo-1,4-beta-mannosidase" evidence="10">
    <location>
        <begin position="20"/>
        <end position="536"/>
    </location>
</feature>
<evidence type="ECO:0000256" key="9">
    <source>
        <dbReference type="SAM" id="MobiDB-lite"/>
    </source>
</evidence>
<dbReference type="STRING" id="930990.A0A067N3V1"/>
<dbReference type="OrthoDB" id="406631at2759"/>
<evidence type="ECO:0000256" key="3">
    <source>
        <dbReference type="ARBA" id="ARBA00005641"/>
    </source>
</evidence>
<evidence type="ECO:0000256" key="10">
    <source>
        <dbReference type="SAM" id="SignalP"/>
    </source>
</evidence>
<comment type="subcellular location">
    <subcellularLocation>
        <location evidence="2">Secreted</location>
    </subcellularLocation>
</comment>
<dbReference type="Proteomes" id="UP000027195">
    <property type="component" value="Unassembled WGS sequence"/>
</dbReference>
<dbReference type="SUPFAM" id="SSF51445">
    <property type="entry name" value="(Trans)glycosidases"/>
    <property type="match status" value="1"/>
</dbReference>
<evidence type="ECO:0000256" key="7">
    <source>
        <dbReference type="ARBA" id="ARBA00022801"/>
    </source>
</evidence>
<feature type="region of interest" description="Disordered" evidence="9">
    <location>
        <begin position="308"/>
        <end position="359"/>
    </location>
</feature>
<dbReference type="HOGENOM" id="CLU_031603_3_0_1"/>
<sequence length="536" mass="57993">MRFASRLSLAALLLPLAVAASASTPTPVKRGGEPGFVSSQNGQFLLDGKPFLFTATNAYWLHHLDQDSDIDKTFTDIANAGLKVVKTWAFDDVVGSTPPPGTFFQLFNGANITINEAGLQRLDAVVASAEKHNIKLILTLSNNWFPTPPDHGDTKPRGFLSNSYGGADVYVQQLLGPHATHDEFFSNPIVIAAFKNYVKAVVSRYINSPAIFSYELMQDPRCFSTLPASPACSAQTITLWHAEISKFIKDLDCNHMAGSGDGGFFCVGCPKLFPPPAAPSPKPGQKRGPGLLTLSKLRAARTEIEKRAYARSTKEARKRGSGGAMVRARWSAPATAERAWRRQSDSAAGPGYDGSQGVDSEDISGISSIDYSGFQYFPDQNSYGPVGMDSARRWEQTQQLIDSGNLWIQQHLDTANTFQKPSAFTGFGILSQENLPFFVPPNSTTVVAPPNPGDFIPNSEVATVYKAWLDTCNTNKLPGLVQYQWSEHGLCESNKRQSDDASVFIGGNSPNDGYAADVNVIAALSDTASQQSGYDD</sequence>
<dbReference type="Gene3D" id="3.20.20.80">
    <property type="entry name" value="Glycosidases"/>
    <property type="match status" value="2"/>
</dbReference>
<reference evidence="13" key="1">
    <citation type="journal article" date="2014" name="Proc. Natl. Acad. Sci. U.S.A.">
        <title>Extensive sampling of basidiomycete genomes demonstrates inadequacy of the white-rot/brown-rot paradigm for wood decay fungi.</title>
        <authorList>
            <person name="Riley R."/>
            <person name="Salamov A.A."/>
            <person name="Brown D.W."/>
            <person name="Nagy L.G."/>
            <person name="Floudas D."/>
            <person name="Held B.W."/>
            <person name="Levasseur A."/>
            <person name="Lombard V."/>
            <person name="Morin E."/>
            <person name="Otillar R."/>
            <person name="Lindquist E.A."/>
            <person name="Sun H."/>
            <person name="LaButti K.M."/>
            <person name="Schmutz J."/>
            <person name="Jabbour D."/>
            <person name="Luo H."/>
            <person name="Baker S.E."/>
            <person name="Pisabarro A.G."/>
            <person name="Walton J.D."/>
            <person name="Blanchette R.A."/>
            <person name="Henrissat B."/>
            <person name="Martin F."/>
            <person name="Cullen D."/>
            <person name="Hibbett D.S."/>
            <person name="Grigoriev I.V."/>
        </authorList>
    </citation>
    <scope>NUCLEOTIDE SEQUENCE [LARGE SCALE GENOMIC DNA]</scope>
    <source>
        <strain evidence="13">FD-172 SS1</strain>
    </source>
</reference>
<dbReference type="EMBL" id="KL198020">
    <property type="protein sequence ID" value="KDQ18792.1"/>
    <property type="molecule type" value="Genomic_DNA"/>
</dbReference>